<dbReference type="AlphaFoldDB" id="A3ZZ83"/>
<proteinExistence type="predicted"/>
<protein>
    <submittedName>
        <fullName evidence="1">Uncharacterized protein</fullName>
    </submittedName>
</protein>
<gene>
    <name evidence="1" type="ORF">DSM3645_15460</name>
</gene>
<sequence length="21" mass="2464">MFSQTAKTAYFPKAYLAIQFH</sequence>
<evidence type="ECO:0000313" key="2">
    <source>
        <dbReference type="Proteomes" id="UP000004358"/>
    </source>
</evidence>
<dbReference type="Proteomes" id="UP000004358">
    <property type="component" value="Unassembled WGS sequence"/>
</dbReference>
<name>A3ZZ83_9BACT</name>
<accession>A3ZZ83</accession>
<dbReference type="EMBL" id="AANZ01000023">
    <property type="protein sequence ID" value="EAQ78187.1"/>
    <property type="molecule type" value="Genomic_DNA"/>
</dbReference>
<reference evidence="1 2" key="1">
    <citation type="submission" date="2006-02" db="EMBL/GenBank/DDBJ databases">
        <authorList>
            <person name="Amann R."/>
            <person name="Ferriera S."/>
            <person name="Johnson J."/>
            <person name="Kravitz S."/>
            <person name="Halpern A."/>
            <person name="Remington K."/>
            <person name="Beeson K."/>
            <person name="Tran B."/>
            <person name="Rogers Y.-H."/>
            <person name="Friedman R."/>
            <person name="Venter J.C."/>
        </authorList>
    </citation>
    <scope>NUCLEOTIDE SEQUENCE [LARGE SCALE GENOMIC DNA]</scope>
    <source>
        <strain evidence="1 2">DSM 3645</strain>
    </source>
</reference>
<comment type="caution">
    <text evidence="1">The sequence shown here is derived from an EMBL/GenBank/DDBJ whole genome shotgun (WGS) entry which is preliminary data.</text>
</comment>
<organism evidence="1 2">
    <name type="scientific">Blastopirellula marina DSM 3645</name>
    <dbReference type="NCBI Taxonomy" id="314230"/>
    <lineage>
        <taxon>Bacteria</taxon>
        <taxon>Pseudomonadati</taxon>
        <taxon>Planctomycetota</taxon>
        <taxon>Planctomycetia</taxon>
        <taxon>Pirellulales</taxon>
        <taxon>Pirellulaceae</taxon>
        <taxon>Blastopirellula</taxon>
    </lineage>
</organism>
<dbReference type="HOGENOM" id="CLU_3426402_0_0_0"/>
<dbReference type="STRING" id="314230.DSM3645_15460"/>
<evidence type="ECO:0000313" key="1">
    <source>
        <dbReference type="EMBL" id="EAQ78187.1"/>
    </source>
</evidence>